<keyword evidence="13" id="KW-0274">FAD</keyword>
<feature type="domain" description="FAD synthetase" evidence="19">
    <location>
        <begin position="52"/>
        <end position="198"/>
    </location>
</feature>
<evidence type="ECO:0000256" key="18">
    <source>
        <dbReference type="SAM" id="MobiDB-lite"/>
    </source>
</evidence>
<evidence type="ECO:0000256" key="8">
    <source>
        <dbReference type="ARBA" id="ARBA00022630"/>
    </source>
</evidence>
<sequence>MMQREAKNAAEGGKTGSHDIHGDLAEHRPVAGRPDMRVFYGFDALPHFVRPTVTVGSYDGVHSGHLALLRTVAGRARAQGGESVVLTFEPHPRVTLGRADGLRLLTSLEEKIYLLGQQGIDNLIVIPFDKAFSALAPDTFIRDYLVGRIGAETLVVGFNHRFGRDKQGSYDYLGSHGFGLEVVEVGECDVDAEKVSSTVIRRLVAQGDMARAARLLSHPYLVIGTAAAGRIRTDDPLKLLPPAGSYQVRIGGRPARLTVDTSQNLIIRDGCPDGRAVLTF</sequence>
<keyword evidence="8" id="KW-0285">Flavoprotein</keyword>
<evidence type="ECO:0000256" key="12">
    <source>
        <dbReference type="ARBA" id="ARBA00022741"/>
    </source>
</evidence>
<dbReference type="EMBL" id="JANGBQ010000002">
    <property type="protein sequence ID" value="MCQ5081600.1"/>
    <property type="molecule type" value="Genomic_DNA"/>
</dbReference>
<comment type="catalytic activity">
    <reaction evidence="17">
        <text>FMN + ATP + H(+) = FAD + diphosphate</text>
        <dbReference type="Rhea" id="RHEA:17237"/>
        <dbReference type="ChEBI" id="CHEBI:15378"/>
        <dbReference type="ChEBI" id="CHEBI:30616"/>
        <dbReference type="ChEBI" id="CHEBI:33019"/>
        <dbReference type="ChEBI" id="CHEBI:57692"/>
        <dbReference type="ChEBI" id="CHEBI:58210"/>
        <dbReference type="EC" id="2.7.7.2"/>
    </reaction>
</comment>
<dbReference type="InterPro" id="IPR014729">
    <property type="entry name" value="Rossmann-like_a/b/a_fold"/>
</dbReference>
<keyword evidence="10" id="KW-0808">Transferase</keyword>
<evidence type="ECO:0000256" key="2">
    <source>
        <dbReference type="ARBA" id="ARBA00004726"/>
    </source>
</evidence>
<dbReference type="Proteomes" id="UP001205035">
    <property type="component" value="Unassembled WGS sequence"/>
</dbReference>
<keyword evidence="11" id="KW-0548">Nucleotidyltransferase</keyword>
<dbReference type="GO" id="GO:0008531">
    <property type="term" value="F:riboflavin kinase activity"/>
    <property type="evidence" value="ECO:0007669"/>
    <property type="project" value="UniProtKB-EC"/>
</dbReference>
<comment type="function">
    <text evidence="1">Catalyzes the phosphorylation of riboflavin to FMN followed by the adenylation of FMN to FAD.</text>
</comment>
<accession>A0AAJ1CEE7</accession>
<dbReference type="GO" id="GO:0009398">
    <property type="term" value="P:FMN biosynthetic process"/>
    <property type="evidence" value="ECO:0007669"/>
    <property type="project" value="TreeGrafter"/>
</dbReference>
<dbReference type="SUPFAM" id="SSF52374">
    <property type="entry name" value="Nucleotidylyl transferase"/>
    <property type="match status" value="1"/>
</dbReference>
<evidence type="ECO:0000256" key="11">
    <source>
        <dbReference type="ARBA" id="ARBA00022695"/>
    </source>
</evidence>
<evidence type="ECO:0000256" key="9">
    <source>
        <dbReference type="ARBA" id="ARBA00022643"/>
    </source>
</evidence>
<evidence type="ECO:0000259" key="19">
    <source>
        <dbReference type="Pfam" id="PF06574"/>
    </source>
</evidence>
<evidence type="ECO:0000313" key="21">
    <source>
        <dbReference type="Proteomes" id="UP001205035"/>
    </source>
</evidence>
<dbReference type="EC" id="2.7.1.26" evidence="5"/>
<gene>
    <name evidence="20" type="ORF">NE651_01675</name>
</gene>
<evidence type="ECO:0000256" key="14">
    <source>
        <dbReference type="ARBA" id="ARBA00022840"/>
    </source>
</evidence>
<dbReference type="Gene3D" id="3.40.50.620">
    <property type="entry name" value="HUPs"/>
    <property type="match status" value="1"/>
</dbReference>
<evidence type="ECO:0000313" key="20">
    <source>
        <dbReference type="EMBL" id="MCQ5081600.1"/>
    </source>
</evidence>
<evidence type="ECO:0000256" key="13">
    <source>
        <dbReference type="ARBA" id="ARBA00022827"/>
    </source>
</evidence>
<dbReference type="GO" id="GO:0003919">
    <property type="term" value="F:FMN adenylyltransferase activity"/>
    <property type="evidence" value="ECO:0007669"/>
    <property type="project" value="UniProtKB-EC"/>
</dbReference>
<comment type="similarity">
    <text evidence="4">Belongs to the RibF family.</text>
</comment>
<evidence type="ECO:0000256" key="3">
    <source>
        <dbReference type="ARBA" id="ARBA00005201"/>
    </source>
</evidence>
<evidence type="ECO:0000256" key="5">
    <source>
        <dbReference type="ARBA" id="ARBA00012105"/>
    </source>
</evidence>
<comment type="caution">
    <text evidence="20">The sequence shown here is derived from an EMBL/GenBank/DDBJ whole genome shotgun (WGS) entry which is preliminary data.</text>
</comment>
<reference evidence="20" key="1">
    <citation type="submission" date="2022-06" db="EMBL/GenBank/DDBJ databases">
        <title>Isolation of gut microbiota from human fecal samples.</title>
        <authorList>
            <person name="Pamer E.G."/>
            <person name="Barat B."/>
            <person name="Waligurski E."/>
            <person name="Medina S."/>
            <person name="Paddock L."/>
            <person name="Mostad J."/>
        </authorList>
    </citation>
    <scope>NUCLEOTIDE SEQUENCE</scope>
    <source>
        <strain evidence="20">DFI.6.22</strain>
    </source>
</reference>
<evidence type="ECO:0000256" key="10">
    <source>
        <dbReference type="ARBA" id="ARBA00022679"/>
    </source>
</evidence>
<evidence type="ECO:0000256" key="15">
    <source>
        <dbReference type="ARBA" id="ARBA00032176"/>
    </source>
</evidence>
<evidence type="ECO:0000256" key="7">
    <source>
        <dbReference type="ARBA" id="ARBA00018483"/>
    </source>
</evidence>
<dbReference type="PANTHER" id="PTHR22749">
    <property type="entry name" value="RIBOFLAVIN KINASE/FMN ADENYLYLTRANSFERASE"/>
    <property type="match status" value="1"/>
</dbReference>
<dbReference type="PANTHER" id="PTHR22749:SF6">
    <property type="entry name" value="RIBOFLAVIN KINASE"/>
    <property type="match status" value="1"/>
</dbReference>
<evidence type="ECO:0000256" key="17">
    <source>
        <dbReference type="ARBA" id="ARBA00049494"/>
    </source>
</evidence>
<organism evidence="20 21">
    <name type="scientific">Alistipes onderdonkii</name>
    <dbReference type="NCBI Taxonomy" id="328813"/>
    <lineage>
        <taxon>Bacteria</taxon>
        <taxon>Pseudomonadati</taxon>
        <taxon>Bacteroidota</taxon>
        <taxon>Bacteroidia</taxon>
        <taxon>Bacteroidales</taxon>
        <taxon>Rikenellaceae</taxon>
        <taxon>Alistipes</taxon>
    </lineage>
</organism>
<keyword evidence="12" id="KW-0547">Nucleotide-binding</keyword>
<dbReference type="GO" id="GO:0009231">
    <property type="term" value="P:riboflavin biosynthetic process"/>
    <property type="evidence" value="ECO:0007669"/>
    <property type="project" value="InterPro"/>
</dbReference>
<dbReference type="GO" id="GO:0005524">
    <property type="term" value="F:ATP binding"/>
    <property type="evidence" value="ECO:0007669"/>
    <property type="project" value="UniProtKB-KW"/>
</dbReference>
<feature type="region of interest" description="Disordered" evidence="18">
    <location>
        <begin position="1"/>
        <end position="22"/>
    </location>
</feature>
<evidence type="ECO:0000256" key="4">
    <source>
        <dbReference type="ARBA" id="ARBA00010214"/>
    </source>
</evidence>
<keyword evidence="14" id="KW-0067">ATP-binding</keyword>
<dbReference type="EC" id="2.7.7.2" evidence="6"/>
<evidence type="ECO:0000256" key="16">
    <source>
        <dbReference type="ARBA" id="ARBA00047880"/>
    </source>
</evidence>
<proteinExistence type="inferred from homology"/>
<comment type="catalytic activity">
    <reaction evidence="16">
        <text>riboflavin + ATP = FMN + ADP + H(+)</text>
        <dbReference type="Rhea" id="RHEA:14357"/>
        <dbReference type="ChEBI" id="CHEBI:15378"/>
        <dbReference type="ChEBI" id="CHEBI:30616"/>
        <dbReference type="ChEBI" id="CHEBI:57986"/>
        <dbReference type="ChEBI" id="CHEBI:58210"/>
        <dbReference type="ChEBI" id="CHEBI:456216"/>
        <dbReference type="EC" id="2.7.1.26"/>
    </reaction>
</comment>
<dbReference type="RefSeq" id="WP_230317668.1">
    <property type="nucleotide sequence ID" value="NZ_AP031440.1"/>
</dbReference>
<dbReference type="InterPro" id="IPR023468">
    <property type="entry name" value="Riboflavin_kinase"/>
</dbReference>
<evidence type="ECO:0000256" key="6">
    <source>
        <dbReference type="ARBA" id="ARBA00012393"/>
    </source>
</evidence>
<dbReference type="AlphaFoldDB" id="A0AAJ1CEE7"/>
<comment type="pathway">
    <text evidence="3">Cofactor biosynthesis; FMN biosynthesis; FMN from riboflavin (ATP route): step 1/1.</text>
</comment>
<dbReference type="InterPro" id="IPR015864">
    <property type="entry name" value="FAD_synthase"/>
</dbReference>
<evidence type="ECO:0000256" key="1">
    <source>
        <dbReference type="ARBA" id="ARBA00002121"/>
    </source>
</evidence>
<name>A0AAJ1CEE7_9BACT</name>
<comment type="pathway">
    <text evidence="2">Cofactor biosynthesis; FAD biosynthesis; FAD from FMN: step 1/1.</text>
</comment>
<keyword evidence="9" id="KW-0288">FMN</keyword>
<dbReference type="Pfam" id="PF06574">
    <property type="entry name" value="FAD_syn"/>
    <property type="match status" value="1"/>
</dbReference>
<protein>
    <recommendedName>
        <fullName evidence="7">Bifunctional riboflavin kinase/FMN adenylyltransferase</fullName>
        <ecNumber evidence="5">2.7.1.26</ecNumber>
        <ecNumber evidence="6">2.7.7.2</ecNumber>
    </recommendedName>
    <alternativeName>
        <fullName evidence="15">Riboflavin biosynthesis protein RibF</fullName>
    </alternativeName>
</protein>
<dbReference type="FunFam" id="3.40.50.620:FF:000021">
    <property type="entry name" value="Riboflavin biosynthesis protein"/>
    <property type="match status" value="1"/>
</dbReference>
<dbReference type="CDD" id="cd02064">
    <property type="entry name" value="FAD_synthetase_N"/>
    <property type="match status" value="1"/>
</dbReference>